<sequence>MSHYDFRPGGALKLRGGVAEGGIVKKRKHKSKSKEKEKEKEKEEDKVAEAERLKELESALKVEEAKSGSPSGSGRSSPVVSSSSDRKTAAERRFEEVQKKRLAAKVAKLANQTHKDRVHEFNSKLEALSEHHDIPKVGPG</sequence>
<dbReference type="OrthoDB" id="205403at2759"/>
<keyword evidence="3" id="KW-1185">Reference proteome</keyword>
<dbReference type="GeneID" id="63827957"/>
<accession>A0A165C9W4</accession>
<dbReference type="RefSeq" id="XP_040760186.1">
    <property type="nucleotide sequence ID" value="XM_040910928.1"/>
</dbReference>
<dbReference type="InParanoid" id="A0A165C9W4"/>
<dbReference type="GO" id="GO:0005730">
    <property type="term" value="C:nucleolus"/>
    <property type="evidence" value="ECO:0007669"/>
    <property type="project" value="TreeGrafter"/>
</dbReference>
<gene>
    <name evidence="2" type="ORF">LAESUDRAFT_738733</name>
</gene>
<dbReference type="Proteomes" id="UP000076871">
    <property type="component" value="Unassembled WGS sequence"/>
</dbReference>
<proteinExistence type="predicted"/>
<reference evidence="2 3" key="1">
    <citation type="journal article" date="2016" name="Mol. Biol. Evol.">
        <title>Comparative Genomics of Early-Diverging Mushroom-Forming Fungi Provides Insights into the Origins of Lignocellulose Decay Capabilities.</title>
        <authorList>
            <person name="Nagy L.G."/>
            <person name="Riley R."/>
            <person name="Tritt A."/>
            <person name="Adam C."/>
            <person name="Daum C."/>
            <person name="Floudas D."/>
            <person name="Sun H."/>
            <person name="Yadav J.S."/>
            <person name="Pangilinan J."/>
            <person name="Larsson K.H."/>
            <person name="Matsuura K."/>
            <person name="Barry K."/>
            <person name="Labutti K."/>
            <person name="Kuo R."/>
            <person name="Ohm R.A."/>
            <person name="Bhattacharya S.S."/>
            <person name="Shirouzu T."/>
            <person name="Yoshinaga Y."/>
            <person name="Martin F.M."/>
            <person name="Grigoriev I.V."/>
            <person name="Hibbett D.S."/>
        </authorList>
    </citation>
    <scope>NUCLEOTIDE SEQUENCE [LARGE SCALE GENOMIC DNA]</scope>
    <source>
        <strain evidence="2 3">93-53</strain>
    </source>
</reference>
<name>A0A165C9W4_9APHY</name>
<dbReference type="STRING" id="1314785.A0A165C9W4"/>
<protein>
    <submittedName>
        <fullName evidence="2">DUF1754-domain-containing protein</fullName>
    </submittedName>
</protein>
<feature type="compositionally biased region" description="Basic and acidic residues" evidence="1">
    <location>
        <begin position="34"/>
        <end position="66"/>
    </location>
</feature>
<feature type="compositionally biased region" description="Low complexity" evidence="1">
    <location>
        <begin position="67"/>
        <end position="83"/>
    </location>
</feature>
<dbReference type="FunCoup" id="A0A165C9W4">
    <property type="interactions" value="140"/>
</dbReference>
<feature type="compositionally biased region" description="Basic and acidic residues" evidence="1">
    <location>
        <begin position="84"/>
        <end position="99"/>
    </location>
</feature>
<feature type="compositionally biased region" description="Basic residues" evidence="1">
    <location>
        <begin position="24"/>
        <end position="33"/>
    </location>
</feature>
<dbReference type="PANTHER" id="PTHR13282:SF6">
    <property type="entry name" value="PROTEIN FAM32A"/>
    <property type="match status" value="1"/>
</dbReference>
<evidence type="ECO:0000256" key="1">
    <source>
        <dbReference type="SAM" id="MobiDB-lite"/>
    </source>
</evidence>
<dbReference type="AlphaFoldDB" id="A0A165C9W4"/>
<dbReference type="PANTHER" id="PTHR13282">
    <property type="entry name" value="PROTEIN FAM32A"/>
    <property type="match status" value="1"/>
</dbReference>
<evidence type="ECO:0000313" key="3">
    <source>
        <dbReference type="Proteomes" id="UP000076871"/>
    </source>
</evidence>
<dbReference type="Pfam" id="PF08555">
    <property type="entry name" value="FAM32A"/>
    <property type="match status" value="1"/>
</dbReference>
<feature type="region of interest" description="Disordered" evidence="1">
    <location>
        <begin position="1"/>
        <end position="100"/>
    </location>
</feature>
<dbReference type="InterPro" id="IPR013865">
    <property type="entry name" value="FAM32A"/>
</dbReference>
<organism evidence="2 3">
    <name type="scientific">Laetiporus sulphureus 93-53</name>
    <dbReference type="NCBI Taxonomy" id="1314785"/>
    <lineage>
        <taxon>Eukaryota</taxon>
        <taxon>Fungi</taxon>
        <taxon>Dikarya</taxon>
        <taxon>Basidiomycota</taxon>
        <taxon>Agaricomycotina</taxon>
        <taxon>Agaricomycetes</taxon>
        <taxon>Polyporales</taxon>
        <taxon>Laetiporus</taxon>
    </lineage>
</organism>
<evidence type="ECO:0000313" key="2">
    <source>
        <dbReference type="EMBL" id="KZT02446.1"/>
    </source>
</evidence>
<dbReference type="EMBL" id="KV427652">
    <property type="protein sequence ID" value="KZT02446.1"/>
    <property type="molecule type" value="Genomic_DNA"/>
</dbReference>